<feature type="region of interest" description="Disordered" evidence="9">
    <location>
        <begin position="1021"/>
        <end position="1046"/>
    </location>
</feature>
<feature type="region of interest" description="Disordered" evidence="9">
    <location>
        <begin position="1095"/>
        <end position="1125"/>
    </location>
</feature>
<dbReference type="PANTHER" id="PTHR18879">
    <property type="entry name" value="CENTROSOMAL PROTEIN OF 290 KDA"/>
    <property type="match status" value="1"/>
</dbReference>
<dbReference type="InterPro" id="IPR026201">
    <property type="entry name" value="Cep290"/>
</dbReference>
<feature type="compositionally biased region" description="Basic and acidic residues" evidence="9">
    <location>
        <begin position="1021"/>
        <end position="1041"/>
    </location>
</feature>
<dbReference type="EnsemblMetazoa" id="XM_008213145">
    <property type="protein sequence ID" value="XP_008211367"/>
    <property type="gene ID" value="LOC100119634"/>
</dbReference>
<protein>
    <submittedName>
        <fullName evidence="10">Uncharacterized protein</fullName>
    </submittedName>
</protein>
<dbReference type="EnsemblMetazoa" id="XM_008213144">
    <property type="protein sequence ID" value="XP_008211366"/>
    <property type="gene ID" value="LOC100119634"/>
</dbReference>
<dbReference type="FunCoup" id="A0A7M7LUT5">
    <property type="interactions" value="53"/>
</dbReference>
<feature type="region of interest" description="Disordered" evidence="9">
    <location>
        <begin position="1175"/>
        <end position="1215"/>
    </location>
</feature>
<evidence type="ECO:0000256" key="7">
    <source>
        <dbReference type="ARBA" id="ARBA00023273"/>
    </source>
</evidence>
<gene>
    <name evidence="10" type="primary">100119634</name>
</gene>
<feature type="coiled-coil region" evidence="8">
    <location>
        <begin position="1515"/>
        <end position="1602"/>
    </location>
</feature>
<feature type="region of interest" description="Disordered" evidence="9">
    <location>
        <begin position="194"/>
        <end position="217"/>
    </location>
</feature>
<feature type="coiled-coil region" evidence="8">
    <location>
        <begin position="1645"/>
        <end position="1720"/>
    </location>
</feature>
<proteinExistence type="predicted"/>
<evidence type="ECO:0000256" key="6">
    <source>
        <dbReference type="ARBA" id="ARBA00023212"/>
    </source>
</evidence>
<keyword evidence="11" id="KW-1185">Reference proteome</keyword>
<evidence type="ECO:0000256" key="9">
    <source>
        <dbReference type="SAM" id="MobiDB-lite"/>
    </source>
</evidence>
<keyword evidence="3" id="KW-0963">Cytoplasm</keyword>
<feature type="coiled-coil region" evidence="8">
    <location>
        <begin position="27"/>
        <end position="170"/>
    </location>
</feature>
<evidence type="ECO:0000256" key="2">
    <source>
        <dbReference type="ARBA" id="ARBA00004300"/>
    </source>
</evidence>
<evidence type="ECO:0000256" key="5">
    <source>
        <dbReference type="ARBA" id="ARBA00023054"/>
    </source>
</evidence>
<dbReference type="GO" id="GO:0034451">
    <property type="term" value="C:centriolar satellite"/>
    <property type="evidence" value="ECO:0007669"/>
    <property type="project" value="TreeGrafter"/>
</dbReference>
<feature type="compositionally biased region" description="Basic and acidic residues" evidence="9">
    <location>
        <begin position="1189"/>
        <end position="1199"/>
    </location>
</feature>
<feature type="coiled-coil region" evidence="8">
    <location>
        <begin position="772"/>
        <end position="799"/>
    </location>
</feature>
<dbReference type="InParanoid" id="A0A7M7LUT5"/>
<dbReference type="GO" id="GO:1905515">
    <property type="term" value="P:non-motile cilium assembly"/>
    <property type="evidence" value="ECO:0007669"/>
    <property type="project" value="TreeGrafter"/>
</dbReference>
<dbReference type="OrthoDB" id="6351660at2759"/>
<feature type="compositionally biased region" description="Polar residues" evidence="9">
    <location>
        <begin position="494"/>
        <end position="538"/>
    </location>
</feature>
<dbReference type="GO" id="GO:0035869">
    <property type="term" value="C:ciliary transition zone"/>
    <property type="evidence" value="ECO:0007669"/>
    <property type="project" value="TreeGrafter"/>
</dbReference>
<organism evidence="10 11">
    <name type="scientific">Nasonia vitripennis</name>
    <name type="common">Parasitic wasp</name>
    <dbReference type="NCBI Taxonomy" id="7425"/>
    <lineage>
        <taxon>Eukaryota</taxon>
        <taxon>Metazoa</taxon>
        <taxon>Ecdysozoa</taxon>
        <taxon>Arthropoda</taxon>
        <taxon>Hexapoda</taxon>
        <taxon>Insecta</taxon>
        <taxon>Pterygota</taxon>
        <taxon>Neoptera</taxon>
        <taxon>Endopterygota</taxon>
        <taxon>Hymenoptera</taxon>
        <taxon>Apocrita</taxon>
        <taxon>Proctotrupomorpha</taxon>
        <taxon>Chalcidoidea</taxon>
        <taxon>Pteromalidae</taxon>
        <taxon>Pteromalinae</taxon>
        <taxon>Nasonia</taxon>
    </lineage>
</organism>
<feature type="coiled-coil region" evidence="8">
    <location>
        <begin position="670"/>
        <end position="729"/>
    </location>
</feature>
<dbReference type="GO" id="GO:1905349">
    <property type="term" value="P:ciliary transition zone assembly"/>
    <property type="evidence" value="ECO:0007669"/>
    <property type="project" value="TreeGrafter"/>
</dbReference>
<sequence length="1788" mass="206060">MESPVRRSKESKKGRYSSDLNNMEHVNVQLKGKLKMLTVEMKDAVERMNSMAAEMNAIKNENFSYKDRVAELEQENALLISQIEEMANERAERDAIIEEFGTAVEARIVEWKNILDEKDTTIAKLKENLMYAASDRLTNASPDERNHAEIERLIQDIDRRDEIIAELQSKLSEAVVEINESSLLIEKFKSDSKTKDASKRATKGERETNKKMQDASKRISSLESLLERAERDAKVKSEQLCEALAILNKYEDEKTSLTNALEEIKELKDQLEKKNRHIEDLIDVVNRLESENSRYEEAIIVLREKLGITEDEEFAMEDLIVRRQQAQEEKIEEIQRSCDQQASENVDLKFQIRKLKTALKESLKNKLRRTNGISSDGENIEDLSHRSESKKDHVELKKMRENVKWVIEENEALRQGMHEILDCIHHQDGKSIVTIQSQTLENLLEALDARHLAGWYHPAMRLQGRVNYLQGSNAELRAQLQQIRKNQMMILEADSQQRSSSVEEGECSQQQTSASSKTDLQPALSQSRNITPKSSENADSGRASGKPADMDEIQRVDDDDVDEPSGSCDTPLDDEGFGKKSEEVYAMAKEMVAQESDFKKALNEAETRQKILEAQVVGLRKNLASYVSPEAHAELRERYLEANMQLRAAFESKFGTNDEDSVEALRSKAVQELRDELVSLHKQLSELALSSARSNSTDGRAVGELEGRLAELKAENERLKKAAEIAHQEALIHRAIDSSVLTEFNDLRQRILKFELNEDTEVKETARLSFELANHKVIVTELREQKKLLERDLLKAREELADLSGGRESEGQVVELVRRPTDGRDYIEIIDFLQHQYAGSTSLSAWERYEASLNKLNNDRNEVKELISQINDQNENLKIQHETLTSRLQIVEQLKDMLEQQIGSNDVQDIMQRFTTESRQLLSESKYKALISQLEEEARKANSKLSDYEKKVASMERELRNAQKAWKVQKASSLRRPASFDKATEAAFKSEKEAKSAQTELKVHSVETQCSLCCKSAMRDSQVEKKDSDESEIDNKTRESDGEAPLKTTNINLLQEQLNQALALASERSVALSKCEAQLTEYLARNDSLSRLLEEKTSSAPVTTNHEEDEQLAEKSGHTSQEALQSSVKSLQKIISQKEETIARYQSLLKEDRDKHSEAAARLHEEIRSLRKSLADASNKDNAMASPNTEHEQPERDIPTGETTPASASRTEETSILREKISRLETELSISAELAERWHRLAEDRLRHMDSTRERLEEQHREEIDSYRMELNKRQRELVELRRQLSENRRAPTTKSEVLSFMKVLQIKDNRLADAIESELEEHAAAVTSQQLSTTYEVEDARLYEFEQMQSQLDNLRRQLQASMERERSYKNEIAELQQRMSRRYMAVKAQEKKASRREMQLDRKVKELEGELSEAKEMLDRQFMVQQAKRAKTAEDLALWEKLKKWQQTAERLKEKLKEKTDECQRLQSNYEKLRALISCMEREKWFLRGKCRSESVPVSAWMPPPPESHCTSSSNNDLLVEELQRECRELRERVNELVARLSRQEEEKRRAASVAFEDEVYTDEEIKRLREVQEILEKENIRLEAENFELRLELERANVNTPRYQEKIQHLEKYVEILKTEKSSELSYPCSAPPRRDGTQRTKAELERTVVTLKKLVEKLQQENKRLRTSVAQSDLGLPAQCNCIYLREDYEQAKQRIAVLETELDLAEKRIAMMEETAALKSDDDNSEEVALLKQQLHRKSELLMKVKDLLSKAASNEKELRHRIQQLEFKQTLSIIPECGSSLA</sequence>
<keyword evidence="4" id="KW-0970">Cilium biogenesis/degradation</keyword>
<comment type="subcellular location">
    <subcellularLocation>
        <location evidence="1">Cytoplasm</location>
        <location evidence="1">Cytoskeleton</location>
        <location evidence="1">Cilium basal body</location>
    </subcellularLocation>
    <subcellularLocation>
        <location evidence="2">Cytoplasm</location>
        <location evidence="2">Cytoskeleton</location>
        <location evidence="2">Microtubule organizing center</location>
        <location evidence="2">Centrosome</location>
    </subcellularLocation>
</comment>
<feature type="coiled-coil region" evidence="8">
    <location>
        <begin position="846"/>
        <end position="965"/>
    </location>
</feature>
<dbReference type="KEGG" id="nvi:100119634"/>
<evidence type="ECO:0000256" key="8">
    <source>
        <dbReference type="SAM" id="Coils"/>
    </source>
</evidence>
<keyword evidence="5 8" id="KW-0175">Coiled coil</keyword>
<dbReference type="Proteomes" id="UP000002358">
    <property type="component" value="Chromosome 4"/>
</dbReference>
<evidence type="ECO:0000313" key="10">
    <source>
        <dbReference type="EnsemblMetazoa" id="XP_008211366"/>
    </source>
</evidence>
<keyword evidence="7" id="KW-0966">Cell projection</keyword>
<dbReference type="GO" id="GO:0097711">
    <property type="term" value="P:ciliary basal body-plasma membrane docking"/>
    <property type="evidence" value="ECO:0007669"/>
    <property type="project" value="TreeGrafter"/>
</dbReference>
<feature type="coiled-coil region" evidence="8">
    <location>
        <begin position="1444"/>
        <end position="1485"/>
    </location>
</feature>
<name>A0A7M7LUT5_NASVI</name>
<evidence type="ECO:0000256" key="3">
    <source>
        <dbReference type="ARBA" id="ARBA00022490"/>
    </source>
</evidence>
<evidence type="ECO:0000256" key="1">
    <source>
        <dbReference type="ARBA" id="ARBA00004120"/>
    </source>
</evidence>
<feature type="region of interest" description="Disordered" evidence="9">
    <location>
        <begin position="494"/>
        <end position="577"/>
    </location>
</feature>
<evidence type="ECO:0000313" key="11">
    <source>
        <dbReference type="Proteomes" id="UP000002358"/>
    </source>
</evidence>
<feature type="coiled-coil region" evidence="8">
    <location>
        <begin position="1346"/>
        <end position="1419"/>
    </location>
</feature>
<dbReference type="PANTHER" id="PTHR18879:SF20">
    <property type="entry name" value="CENTROSOMAL PROTEIN OF 290 KDA"/>
    <property type="match status" value="1"/>
</dbReference>
<evidence type="ECO:0000256" key="4">
    <source>
        <dbReference type="ARBA" id="ARBA00022794"/>
    </source>
</evidence>
<accession>A0A7M7LUT5</accession>
<reference evidence="10" key="1">
    <citation type="submission" date="2021-01" db="UniProtKB">
        <authorList>
            <consortium name="EnsemblMetazoa"/>
        </authorList>
    </citation>
    <scope>IDENTIFICATION</scope>
</reference>
<dbReference type="SMR" id="A0A7M7LUT5"/>
<keyword evidence="6" id="KW-0206">Cytoskeleton</keyword>
<dbReference type="OMA" id="NIMEHFA"/>
<feature type="coiled-coil region" evidence="8">
    <location>
        <begin position="1239"/>
        <end position="1291"/>
    </location>
</feature>